<gene>
    <name evidence="2" type="ORF">ElyMa_004315800</name>
</gene>
<evidence type="ECO:0000313" key="3">
    <source>
        <dbReference type="Proteomes" id="UP000762676"/>
    </source>
</evidence>
<keyword evidence="1" id="KW-1133">Transmembrane helix</keyword>
<evidence type="ECO:0000313" key="2">
    <source>
        <dbReference type="EMBL" id="GFR90928.1"/>
    </source>
</evidence>
<protein>
    <submittedName>
        <fullName evidence="2">Uncharacterized protein</fullName>
    </submittedName>
</protein>
<organism evidence="2 3">
    <name type="scientific">Elysia marginata</name>
    <dbReference type="NCBI Taxonomy" id="1093978"/>
    <lineage>
        <taxon>Eukaryota</taxon>
        <taxon>Metazoa</taxon>
        <taxon>Spiralia</taxon>
        <taxon>Lophotrochozoa</taxon>
        <taxon>Mollusca</taxon>
        <taxon>Gastropoda</taxon>
        <taxon>Heterobranchia</taxon>
        <taxon>Euthyneura</taxon>
        <taxon>Panpulmonata</taxon>
        <taxon>Sacoglossa</taxon>
        <taxon>Placobranchoidea</taxon>
        <taxon>Plakobranchidae</taxon>
        <taxon>Elysia</taxon>
    </lineage>
</organism>
<name>A0AAV4GZB8_9GAST</name>
<keyword evidence="1" id="KW-0812">Transmembrane</keyword>
<keyword evidence="1" id="KW-0472">Membrane</keyword>
<proteinExistence type="predicted"/>
<keyword evidence="3" id="KW-1185">Reference proteome</keyword>
<reference evidence="2 3" key="1">
    <citation type="journal article" date="2021" name="Elife">
        <title>Chloroplast acquisition without the gene transfer in kleptoplastic sea slugs, Plakobranchus ocellatus.</title>
        <authorList>
            <person name="Maeda T."/>
            <person name="Takahashi S."/>
            <person name="Yoshida T."/>
            <person name="Shimamura S."/>
            <person name="Takaki Y."/>
            <person name="Nagai Y."/>
            <person name="Toyoda A."/>
            <person name="Suzuki Y."/>
            <person name="Arimoto A."/>
            <person name="Ishii H."/>
            <person name="Satoh N."/>
            <person name="Nishiyama T."/>
            <person name="Hasebe M."/>
            <person name="Maruyama T."/>
            <person name="Minagawa J."/>
            <person name="Obokata J."/>
            <person name="Shigenobu S."/>
        </authorList>
    </citation>
    <scope>NUCLEOTIDE SEQUENCE [LARGE SCALE GENOMIC DNA]</scope>
</reference>
<accession>A0AAV4GZB8</accession>
<evidence type="ECO:0000256" key="1">
    <source>
        <dbReference type="SAM" id="Phobius"/>
    </source>
</evidence>
<dbReference type="EMBL" id="BMAT01008701">
    <property type="protein sequence ID" value="GFR90928.1"/>
    <property type="molecule type" value="Genomic_DNA"/>
</dbReference>
<comment type="caution">
    <text evidence="2">The sequence shown here is derived from an EMBL/GenBank/DDBJ whole genome shotgun (WGS) entry which is preliminary data.</text>
</comment>
<sequence>MGSLIIGCAAQFDGSCVASFALPWVAGINKQNTVAVRLRIITLIKIALSSSPPPSSSLLAATTAAAAAVVVAVVVVVVVVVVIIVVVVVKAAAVISVTDINVRYGPRNMPLEMASNGEVSYSVTNLDSALTMLMAVYVHGEEAVKDTKQIALRNTTGGVERL</sequence>
<dbReference type="AlphaFoldDB" id="A0AAV4GZB8"/>
<feature type="transmembrane region" description="Helical" evidence="1">
    <location>
        <begin position="58"/>
        <end position="89"/>
    </location>
</feature>
<dbReference type="Proteomes" id="UP000762676">
    <property type="component" value="Unassembled WGS sequence"/>
</dbReference>